<comment type="miscellaneous">
    <text evidence="10">Few gyrases are as efficient as E.coli at forming negative supercoils. Not all organisms have 2 type II topoisomerases; in organisms with a single type II topoisomerase this enzyme also has to decatenate newly replicated chromosomes.</text>
</comment>
<evidence type="ECO:0000313" key="13">
    <source>
        <dbReference type="Proteomes" id="UP000190395"/>
    </source>
</evidence>
<dbReference type="GO" id="GO:0006261">
    <property type="term" value="P:DNA-templated DNA replication"/>
    <property type="evidence" value="ECO:0007669"/>
    <property type="project" value="UniProtKB-UniRule"/>
</dbReference>
<comment type="subcellular location">
    <subcellularLocation>
        <location evidence="10">Cytoplasm</location>
    </subcellularLocation>
</comment>
<evidence type="ECO:0000256" key="4">
    <source>
        <dbReference type="ARBA" id="ARBA00022741"/>
    </source>
</evidence>
<dbReference type="Gene3D" id="3.30.230.10">
    <property type="match status" value="1"/>
</dbReference>
<evidence type="ECO:0000259" key="11">
    <source>
        <dbReference type="PROSITE" id="PS50880"/>
    </source>
</evidence>
<dbReference type="EMBL" id="FUXC01000012">
    <property type="protein sequence ID" value="SJZ99469.1"/>
    <property type="molecule type" value="Genomic_DNA"/>
</dbReference>
<dbReference type="EC" id="5.6.2.2" evidence="10"/>
<dbReference type="InterPro" id="IPR014721">
    <property type="entry name" value="Ribsml_uS5_D2-typ_fold_subgr"/>
</dbReference>
<dbReference type="InterPro" id="IPR003594">
    <property type="entry name" value="HATPase_dom"/>
</dbReference>
<dbReference type="GO" id="GO:0005737">
    <property type="term" value="C:cytoplasm"/>
    <property type="evidence" value="ECO:0007669"/>
    <property type="project" value="UniProtKB-SubCell"/>
</dbReference>
<dbReference type="GO" id="GO:0006265">
    <property type="term" value="P:DNA topological change"/>
    <property type="evidence" value="ECO:0007669"/>
    <property type="project" value="UniProtKB-UniRule"/>
</dbReference>
<dbReference type="GO" id="GO:0005524">
    <property type="term" value="F:ATP binding"/>
    <property type="evidence" value="ECO:0007669"/>
    <property type="project" value="UniProtKB-UniRule"/>
</dbReference>
<feature type="binding site" evidence="10">
    <location>
        <position position="521"/>
    </location>
    <ligand>
        <name>Mg(2+)</name>
        <dbReference type="ChEBI" id="CHEBI:18420"/>
        <label>2</label>
    </ligand>
</feature>
<evidence type="ECO:0000313" key="12">
    <source>
        <dbReference type="EMBL" id="SJZ99469.1"/>
    </source>
</evidence>
<keyword evidence="4 10" id="KW-0547">Nucleotide-binding</keyword>
<accession>A0A1T4Q6Z5</accession>
<dbReference type="InterPro" id="IPR013760">
    <property type="entry name" value="Topo_IIA-like_dom_sf"/>
</dbReference>
<dbReference type="PROSITE" id="PS00177">
    <property type="entry name" value="TOPOISOMERASE_II"/>
    <property type="match status" value="1"/>
</dbReference>
<dbReference type="PRINTS" id="PR01159">
    <property type="entry name" value="DNAGYRASEB"/>
</dbReference>
<dbReference type="InterPro" id="IPR018522">
    <property type="entry name" value="TopoIIA_CS"/>
</dbReference>
<dbReference type="STRING" id="225004.SAMN02745152_01861"/>
<evidence type="ECO:0000256" key="9">
    <source>
        <dbReference type="ARBA" id="ARBA00023235"/>
    </source>
</evidence>
<dbReference type="OrthoDB" id="9802808at2"/>
<dbReference type="AlphaFoldDB" id="A0A1T4Q6Z5"/>
<dbReference type="GO" id="GO:0046872">
    <property type="term" value="F:metal ion binding"/>
    <property type="evidence" value="ECO:0007669"/>
    <property type="project" value="UniProtKB-KW"/>
</dbReference>
<feature type="binding site" evidence="10">
    <location>
        <position position="448"/>
    </location>
    <ligand>
        <name>Mg(2+)</name>
        <dbReference type="ChEBI" id="CHEBI:18420"/>
        <label>1</label>
        <note>catalytic</note>
    </ligand>
</feature>
<dbReference type="InterPro" id="IPR001241">
    <property type="entry name" value="Topo_IIA"/>
</dbReference>
<evidence type="ECO:0000256" key="3">
    <source>
        <dbReference type="ARBA" id="ARBA00022723"/>
    </source>
</evidence>
<dbReference type="FunFam" id="3.30.565.10:FF:000002">
    <property type="entry name" value="DNA gyrase subunit B"/>
    <property type="match status" value="1"/>
</dbReference>
<dbReference type="CDD" id="cd16928">
    <property type="entry name" value="HATPase_GyrB-like"/>
    <property type="match status" value="1"/>
</dbReference>
<comment type="similarity">
    <text evidence="2 10">Belongs to the type II topoisomerase GyrB family.</text>
</comment>
<comment type="catalytic activity">
    <reaction evidence="1 10">
        <text>ATP-dependent breakage, passage and rejoining of double-stranded DNA.</text>
        <dbReference type="EC" id="5.6.2.2"/>
    </reaction>
</comment>
<feature type="site" description="Interaction with DNA" evidence="10">
    <location>
        <position position="476"/>
    </location>
</feature>
<dbReference type="InterPro" id="IPR000565">
    <property type="entry name" value="Topo_IIA_B"/>
</dbReference>
<keyword evidence="10" id="KW-0963">Cytoplasm</keyword>
<evidence type="ECO:0000256" key="5">
    <source>
        <dbReference type="ARBA" id="ARBA00022840"/>
    </source>
</evidence>
<evidence type="ECO:0000256" key="2">
    <source>
        <dbReference type="ARBA" id="ARBA00010708"/>
    </source>
</evidence>
<dbReference type="InterPro" id="IPR013506">
    <property type="entry name" value="Topo_IIA_bsu_dom2"/>
</dbReference>
<dbReference type="Pfam" id="PF01751">
    <property type="entry name" value="Toprim"/>
    <property type="match status" value="1"/>
</dbReference>
<dbReference type="NCBIfam" id="TIGR01059">
    <property type="entry name" value="gyrB"/>
    <property type="match status" value="1"/>
</dbReference>
<keyword evidence="6 10" id="KW-0460">Magnesium</keyword>
<protein>
    <recommendedName>
        <fullName evidence="10">DNA gyrase subunit B</fullName>
        <ecNumber evidence="10">5.6.2.2</ecNumber>
    </recommendedName>
</protein>
<dbReference type="InterPro" id="IPR006171">
    <property type="entry name" value="TOPRIM_dom"/>
</dbReference>
<dbReference type="SUPFAM" id="SSF55874">
    <property type="entry name" value="ATPase domain of HSP90 chaperone/DNA topoisomerase II/histidine kinase"/>
    <property type="match status" value="1"/>
</dbReference>
<feature type="binding site" evidence="10">
    <location>
        <position position="521"/>
    </location>
    <ligand>
        <name>Mg(2+)</name>
        <dbReference type="ChEBI" id="CHEBI:18420"/>
        <label>1</label>
        <note>catalytic</note>
    </ligand>
</feature>
<dbReference type="SUPFAM" id="SSF56719">
    <property type="entry name" value="Type II DNA topoisomerase"/>
    <property type="match status" value="1"/>
</dbReference>
<dbReference type="InterPro" id="IPR011557">
    <property type="entry name" value="GyrB"/>
</dbReference>
<comment type="cofactor">
    <cofactor evidence="10">
        <name>Mg(2+)</name>
        <dbReference type="ChEBI" id="CHEBI:18420"/>
    </cofactor>
    <cofactor evidence="10">
        <name>Mn(2+)</name>
        <dbReference type="ChEBI" id="CHEBI:29035"/>
    </cofactor>
    <cofactor evidence="10">
        <name>Ca(2+)</name>
        <dbReference type="ChEBI" id="CHEBI:29108"/>
    </cofactor>
    <text evidence="10">Binds two Mg(2+) per subunit. The magnesium ions form salt bridges with both the protein and the DNA. Can also accept other divalent metal cations, such as Mn(2+) or Ca(2+).</text>
</comment>
<dbReference type="GO" id="GO:0005694">
    <property type="term" value="C:chromosome"/>
    <property type="evidence" value="ECO:0007669"/>
    <property type="project" value="InterPro"/>
</dbReference>
<keyword evidence="13" id="KW-1185">Reference proteome</keyword>
<dbReference type="NCBIfam" id="NF004189">
    <property type="entry name" value="PRK05644.1"/>
    <property type="match status" value="1"/>
</dbReference>
<keyword evidence="3 10" id="KW-0479">Metal-binding</keyword>
<feature type="binding site" evidence="10">
    <location>
        <position position="523"/>
    </location>
    <ligand>
        <name>Mg(2+)</name>
        <dbReference type="ChEBI" id="CHEBI:18420"/>
        <label>2</label>
    </ligand>
</feature>
<dbReference type="InterPro" id="IPR002288">
    <property type="entry name" value="DNA_gyrase_B_C"/>
</dbReference>
<feature type="domain" description="Toprim" evidence="11">
    <location>
        <begin position="442"/>
        <end position="556"/>
    </location>
</feature>
<evidence type="ECO:0000256" key="7">
    <source>
        <dbReference type="ARBA" id="ARBA00023029"/>
    </source>
</evidence>
<dbReference type="Gene3D" id="3.40.50.670">
    <property type="match status" value="1"/>
</dbReference>
<proteinExistence type="inferred from homology"/>
<dbReference type="RefSeq" id="WP_078931598.1">
    <property type="nucleotide sequence ID" value="NZ_FUXC01000012.1"/>
</dbReference>
<comment type="function">
    <text evidence="10">A type II topoisomerase that negatively supercoils closed circular double-stranded (ds) DNA in an ATP-dependent manner to modulate DNA topology and maintain chromosomes in an underwound state. Negative supercoiling favors strand separation, and DNA replication, transcription, recombination and repair, all of which involve strand separation. Also able to catalyze the interconversion of other topological isomers of dsDNA rings, including catenanes and knotted rings. Type II topoisomerases break and join 2 DNA strands simultaneously in an ATP-dependent manner.</text>
</comment>
<keyword evidence="9 10" id="KW-0413">Isomerase</keyword>
<keyword evidence="5 10" id="KW-0067">ATP-binding</keyword>
<dbReference type="Pfam" id="PF00204">
    <property type="entry name" value="DNA_gyraseB"/>
    <property type="match status" value="1"/>
</dbReference>
<evidence type="ECO:0000256" key="1">
    <source>
        <dbReference type="ARBA" id="ARBA00000185"/>
    </source>
</evidence>
<dbReference type="HAMAP" id="MF_01898">
    <property type="entry name" value="GyrB"/>
    <property type="match status" value="1"/>
</dbReference>
<evidence type="ECO:0000256" key="8">
    <source>
        <dbReference type="ARBA" id="ARBA00023125"/>
    </source>
</evidence>
<dbReference type="FunFam" id="3.40.50.670:FF:000002">
    <property type="entry name" value="DNA gyrase subunit B"/>
    <property type="match status" value="1"/>
</dbReference>
<organism evidence="12 13">
    <name type="scientific">Treponema berlinense</name>
    <dbReference type="NCBI Taxonomy" id="225004"/>
    <lineage>
        <taxon>Bacteria</taxon>
        <taxon>Pseudomonadati</taxon>
        <taxon>Spirochaetota</taxon>
        <taxon>Spirochaetia</taxon>
        <taxon>Spirochaetales</taxon>
        <taxon>Treponemataceae</taxon>
        <taxon>Treponema</taxon>
    </lineage>
</organism>
<dbReference type="GO" id="GO:0003918">
    <property type="term" value="F:DNA topoisomerase type II (double strand cut, ATP-hydrolyzing) activity"/>
    <property type="evidence" value="ECO:0007669"/>
    <property type="project" value="UniProtKB-UniRule"/>
</dbReference>
<dbReference type="SUPFAM" id="SSF54211">
    <property type="entry name" value="Ribosomal protein S5 domain 2-like"/>
    <property type="match status" value="1"/>
</dbReference>
<dbReference type="Gene3D" id="3.30.565.10">
    <property type="entry name" value="Histidine kinase-like ATPase, C-terminal domain"/>
    <property type="match status" value="1"/>
</dbReference>
<keyword evidence="8" id="KW-0238">DNA-binding</keyword>
<keyword evidence="7 10" id="KW-0799">Topoisomerase</keyword>
<dbReference type="GO" id="GO:0003677">
    <property type="term" value="F:DNA binding"/>
    <property type="evidence" value="ECO:0007669"/>
    <property type="project" value="UniProtKB-KW"/>
</dbReference>
<gene>
    <name evidence="10" type="primary">gyrB</name>
    <name evidence="12" type="ORF">SAMN02745152_01861</name>
</gene>
<dbReference type="PANTHER" id="PTHR45866:SF1">
    <property type="entry name" value="DNA GYRASE SUBUNIT B, MITOCHONDRIAL"/>
    <property type="match status" value="1"/>
</dbReference>
<name>A0A1T4Q6Z5_9SPIR</name>
<dbReference type="InterPro" id="IPR036890">
    <property type="entry name" value="HATPase_C_sf"/>
</dbReference>
<dbReference type="PRINTS" id="PR00418">
    <property type="entry name" value="TPI2FAMILY"/>
</dbReference>
<evidence type="ECO:0000256" key="6">
    <source>
        <dbReference type="ARBA" id="ARBA00022842"/>
    </source>
</evidence>
<dbReference type="PANTHER" id="PTHR45866">
    <property type="entry name" value="DNA GYRASE/TOPOISOMERASE SUBUNIT B"/>
    <property type="match status" value="1"/>
</dbReference>
<comment type="subunit">
    <text evidence="10">Heterotetramer, composed of two GyrA and two GyrB chains. In the heterotetramer, GyrA contains the active site tyrosine that forms a transient covalent intermediate with DNA, while GyrB binds cofactors and catalyzes ATP hydrolysis.</text>
</comment>
<dbReference type="GeneID" id="303368089"/>
<evidence type="ECO:0000256" key="10">
    <source>
        <dbReference type="HAMAP-Rule" id="MF_01898"/>
    </source>
</evidence>
<feature type="site" description="Interaction with DNA" evidence="10">
    <location>
        <position position="473"/>
    </location>
</feature>
<sequence>MASSYDAGSIQVLKGLEAVRKRPGMYIGSTGPKGLHHLVYETVDNCIDEAMAGYCDKIVVALEKDDIVRVEDNGRGIPVAMHPTEHVSALELVLTRLHAGGKFDKKSYKVSGGLHGVGVSCVNALSDWLEATIKRDGHIYRQKYERGVPVTKVETIGDTDEHGTIIRWKADKSIFTVTTTYDWDVLIQRLKELAFLNSGIVIVFRDERLETPKEQILKYEGGIVHYVQELNSKAKFKYPEDPIFIVGEKEDENPEKGAVITELAFQYNEGYSENIHTYVNDIRTGDGGTHLDGFRSGLLSVLSKALDGNEKLKKKMPKKDGKIDQKEDPYEKLTGDDVRAGLVAVLSIKVPEPEFVGQTKDKLGNPEVRGIVDSLVKEKLTIFFELNPAILEKVLEKSIGEATARIAARKAKDASRKKSGLSGFKKPEKLSDCSIKDNPSICEVYIVEGDSAGGSAKKGRESKTQAILPLWGKMLNVEKVDPTKVMDNDKLKPIIDTLGAGFGKDFNIEKIRYHKIIIMADADVDGSHIRTLLLTFFYRYMPEIIEKGYVYLAMPPLFKVQLGKKDPVYCYSDAERDAALEALGEQREKADVQRYKGLGEMDGNQLWETTMNPATRKMRVVTVPDAEAANRIFTVCMGEEVEPRREFIESNSSYANLDI</sequence>
<reference evidence="12 13" key="1">
    <citation type="submission" date="2017-02" db="EMBL/GenBank/DDBJ databases">
        <authorList>
            <person name="Peterson S.W."/>
        </authorList>
    </citation>
    <scope>NUCLEOTIDE SEQUENCE [LARGE SCALE GENOMIC DNA]</scope>
    <source>
        <strain evidence="12 13">ATCC BAA-909</strain>
    </source>
</reference>
<dbReference type="SMART" id="SM00387">
    <property type="entry name" value="HATPase_c"/>
    <property type="match status" value="1"/>
</dbReference>
<dbReference type="Proteomes" id="UP000190395">
    <property type="component" value="Unassembled WGS sequence"/>
</dbReference>
<dbReference type="Pfam" id="PF02518">
    <property type="entry name" value="HATPase_c"/>
    <property type="match status" value="1"/>
</dbReference>
<dbReference type="SMART" id="SM00433">
    <property type="entry name" value="TOP2c"/>
    <property type="match status" value="1"/>
</dbReference>
<dbReference type="InterPro" id="IPR013759">
    <property type="entry name" value="Topo_IIA_B_C"/>
</dbReference>
<dbReference type="InterPro" id="IPR020568">
    <property type="entry name" value="Ribosomal_Su5_D2-typ_SF"/>
</dbReference>
<dbReference type="CDD" id="cd00822">
    <property type="entry name" value="TopoII_Trans_DNA_gyrase"/>
    <property type="match status" value="1"/>
</dbReference>
<dbReference type="PROSITE" id="PS50880">
    <property type="entry name" value="TOPRIM"/>
    <property type="match status" value="1"/>
</dbReference>
<dbReference type="Pfam" id="PF00986">
    <property type="entry name" value="DNA_gyraseB_C"/>
    <property type="match status" value="1"/>
</dbReference>